<dbReference type="Proteomes" id="UP000291084">
    <property type="component" value="Chromosome 3"/>
</dbReference>
<accession>A0A0S3RLV9</accession>
<keyword evidence="1" id="KW-0812">Transmembrane</keyword>
<organism evidence="2 3">
    <name type="scientific">Vigna angularis var. angularis</name>
    <dbReference type="NCBI Taxonomy" id="157739"/>
    <lineage>
        <taxon>Eukaryota</taxon>
        <taxon>Viridiplantae</taxon>
        <taxon>Streptophyta</taxon>
        <taxon>Embryophyta</taxon>
        <taxon>Tracheophyta</taxon>
        <taxon>Spermatophyta</taxon>
        <taxon>Magnoliopsida</taxon>
        <taxon>eudicotyledons</taxon>
        <taxon>Gunneridae</taxon>
        <taxon>Pentapetalae</taxon>
        <taxon>rosids</taxon>
        <taxon>fabids</taxon>
        <taxon>Fabales</taxon>
        <taxon>Fabaceae</taxon>
        <taxon>Papilionoideae</taxon>
        <taxon>50 kb inversion clade</taxon>
        <taxon>NPAAA clade</taxon>
        <taxon>indigoferoid/millettioid clade</taxon>
        <taxon>Phaseoleae</taxon>
        <taxon>Vigna</taxon>
    </lineage>
</organism>
<name>A0A0S3RLV9_PHAAN</name>
<sequence length="91" mass="10499">QGFKSKNSETVKTTVVKMCELKYGLAFGTALSSTNFTFLSAFHFHFFHTLSDSFHFFFQLPAFISLSLAFVCCYSFSSSYFHFETPWHPHT</sequence>
<keyword evidence="1" id="KW-0472">Membrane</keyword>
<evidence type="ECO:0000313" key="2">
    <source>
        <dbReference type="EMBL" id="BAT81577.1"/>
    </source>
</evidence>
<protein>
    <submittedName>
        <fullName evidence="2">Uncharacterized protein</fullName>
    </submittedName>
</protein>
<dbReference type="AlphaFoldDB" id="A0A0S3RLV9"/>
<evidence type="ECO:0000313" key="3">
    <source>
        <dbReference type="Proteomes" id="UP000291084"/>
    </source>
</evidence>
<proteinExistence type="predicted"/>
<feature type="transmembrane region" description="Helical" evidence="1">
    <location>
        <begin position="56"/>
        <end position="76"/>
    </location>
</feature>
<keyword evidence="1" id="KW-1133">Transmembrane helix</keyword>
<feature type="non-terminal residue" evidence="2">
    <location>
        <position position="1"/>
    </location>
</feature>
<dbReference type="EMBL" id="AP015036">
    <property type="protein sequence ID" value="BAT81577.1"/>
    <property type="molecule type" value="Genomic_DNA"/>
</dbReference>
<evidence type="ECO:0000256" key="1">
    <source>
        <dbReference type="SAM" id="Phobius"/>
    </source>
</evidence>
<gene>
    <name evidence="2" type="primary">Vigan.03G133400</name>
    <name evidence="2" type="ORF">VIGAN_03133400</name>
</gene>
<keyword evidence="3" id="KW-1185">Reference proteome</keyword>
<feature type="transmembrane region" description="Helical" evidence="1">
    <location>
        <begin position="21"/>
        <end position="44"/>
    </location>
</feature>
<reference evidence="2 3" key="1">
    <citation type="journal article" date="2015" name="Sci. Rep.">
        <title>The power of single molecule real-time sequencing technology in the de novo assembly of a eukaryotic genome.</title>
        <authorList>
            <person name="Sakai H."/>
            <person name="Naito K."/>
            <person name="Ogiso-Tanaka E."/>
            <person name="Takahashi Y."/>
            <person name="Iseki K."/>
            <person name="Muto C."/>
            <person name="Satou K."/>
            <person name="Teruya K."/>
            <person name="Shiroma A."/>
            <person name="Shimoji M."/>
            <person name="Hirano T."/>
            <person name="Itoh T."/>
            <person name="Kaga A."/>
            <person name="Tomooka N."/>
        </authorList>
    </citation>
    <scope>NUCLEOTIDE SEQUENCE [LARGE SCALE GENOMIC DNA]</scope>
    <source>
        <strain evidence="3">cv. Shumari</strain>
    </source>
</reference>